<reference evidence="1" key="1">
    <citation type="journal article" date="2023" name="Mol. Phylogenet. Evol.">
        <title>Genome-scale phylogeny and comparative genomics of the fungal order Sordariales.</title>
        <authorList>
            <person name="Hensen N."/>
            <person name="Bonometti L."/>
            <person name="Westerberg I."/>
            <person name="Brannstrom I.O."/>
            <person name="Guillou S."/>
            <person name="Cros-Aarteil S."/>
            <person name="Calhoun S."/>
            <person name="Haridas S."/>
            <person name="Kuo A."/>
            <person name="Mondo S."/>
            <person name="Pangilinan J."/>
            <person name="Riley R."/>
            <person name="LaButti K."/>
            <person name="Andreopoulos B."/>
            <person name="Lipzen A."/>
            <person name="Chen C."/>
            <person name="Yan M."/>
            <person name="Daum C."/>
            <person name="Ng V."/>
            <person name="Clum A."/>
            <person name="Steindorff A."/>
            <person name="Ohm R.A."/>
            <person name="Martin F."/>
            <person name="Silar P."/>
            <person name="Natvig D.O."/>
            <person name="Lalanne C."/>
            <person name="Gautier V."/>
            <person name="Ament-Velasquez S.L."/>
            <person name="Kruys A."/>
            <person name="Hutchinson M.I."/>
            <person name="Powell A.J."/>
            <person name="Barry K."/>
            <person name="Miller A.N."/>
            <person name="Grigoriev I.V."/>
            <person name="Debuchy R."/>
            <person name="Gladieux P."/>
            <person name="Hiltunen Thoren M."/>
            <person name="Johannesson H."/>
        </authorList>
    </citation>
    <scope>NUCLEOTIDE SEQUENCE</scope>
    <source>
        <strain evidence="1">CBS 123565</strain>
    </source>
</reference>
<dbReference type="AlphaFoldDB" id="A0AAN6ZEW2"/>
<keyword evidence="2" id="KW-1185">Reference proteome</keyword>
<accession>A0AAN6ZEW2</accession>
<sequence>MTGFGGWVVGCCGQLQFLAGGGPVQGTPPAGSLDWAPMKLESLKLCSIASHPRDWLLAQSRLLARRASVQGVRAFGVLETLWLVKPLGGLLPLASTCLTLLRGSGT</sequence>
<name>A0AAN6ZEW2_9PEZI</name>
<reference evidence="1" key="2">
    <citation type="submission" date="2023-05" db="EMBL/GenBank/DDBJ databases">
        <authorList>
            <consortium name="Lawrence Berkeley National Laboratory"/>
            <person name="Steindorff A."/>
            <person name="Hensen N."/>
            <person name="Bonometti L."/>
            <person name="Westerberg I."/>
            <person name="Brannstrom I.O."/>
            <person name="Guillou S."/>
            <person name="Cros-Aarteil S."/>
            <person name="Calhoun S."/>
            <person name="Haridas S."/>
            <person name="Kuo A."/>
            <person name="Mondo S."/>
            <person name="Pangilinan J."/>
            <person name="Riley R."/>
            <person name="Labutti K."/>
            <person name="Andreopoulos B."/>
            <person name="Lipzen A."/>
            <person name="Chen C."/>
            <person name="Yanf M."/>
            <person name="Daum C."/>
            <person name="Ng V."/>
            <person name="Clum A."/>
            <person name="Ohm R."/>
            <person name="Martin F."/>
            <person name="Silar P."/>
            <person name="Natvig D."/>
            <person name="Lalanne C."/>
            <person name="Gautier V."/>
            <person name="Ament-Velasquez S.L."/>
            <person name="Kruys A."/>
            <person name="Hutchinson M.I."/>
            <person name="Powell A.J."/>
            <person name="Barry K."/>
            <person name="Miller A.N."/>
            <person name="Grigoriev I.V."/>
            <person name="Debuchy R."/>
            <person name="Gladieux P."/>
            <person name="Thoren M.H."/>
            <person name="Johannesson H."/>
        </authorList>
    </citation>
    <scope>NUCLEOTIDE SEQUENCE</scope>
    <source>
        <strain evidence="1">CBS 123565</strain>
    </source>
</reference>
<evidence type="ECO:0000313" key="2">
    <source>
        <dbReference type="Proteomes" id="UP001304895"/>
    </source>
</evidence>
<comment type="caution">
    <text evidence="1">The sequence shown here is derived from an EMBL/GenBank/DDBJ whole genome shotgun (WGS) entry which is preliminary data.</text>
</comment>
<dbReference type="EMBL" id="MU853403">
    <property type="protein sequence ID" value="KAK4136565.1"/>
    <property type="molecule type" value="Genomic_DNA"/>
</dbReference>
<evidence type="ECO:0000313" key="1">
    <source>
        <dbReference type="EMBL" id="KAK4136565.1"/>
    </source>
</evidence>
<gene>
    <name evidence="1" type="ORF">BT67DRAFT_184276</name>
</gene>
<proteinExistence type="predicted"/>
<protein>
    <submittedName>
        <fullName evidence="1">Uncharacterized protein</fullName>
    </submittedName>
</protein>
<dbReference type="Proteomes" id="UP001304895">
    <property type="component" value="Unassembled WGS sequence"/>
</dbReference>
<organism evidence="1 2">
    <name type="scientific">Trichocladium antarcticum</name>
    <dbReference type="NCBI Taxonomy" id="1450529"/>
    <lineage>
        <taxon>Eukaryota</taxon>
        <taxon>Fungi</taxon>
        <taxon>Dikarya</taxon>
        <taxon>Ascomycota</taxon>
        <taxon>Pezizomycotina</taxon>
        <taxon>Sordariomycetes</taxon>
        <taxon>Sordariomycetidae</taxon>
        <taxon>Sordariales</taxon>
        <taxon>Chaetomiaceae</taxon>
        <taxon>Trichocladium</taxon>
    </lineage>
</organism>